<dbReference type="InterPro" id="IPR008271">
    <property type="entry name" value="Ser/Thr_kinase_AS"/>
</dbReference>
<dbReference type="SUPFAM" id="SSF56112">
    <property type="entry name" value="Protein kinase-like (PK-like)"/>
    <property type="match status" value="1"/>
</dbReference>
<evidence type="ECO:0000256" key="3">
    <source>
        <dbReference type="ARBA" id="ARBA00022777"/>
    </source>
</evidence>
<sequence>MLEPLTGPPRRVGPYRLLARVGAGGMGEVYLARSRPGTPLVAVKTVRSDLDIDHEFRVRFRREMAAARAVSGPGTAALIDGDADAEVPWLATEYVAGPALGQTVRRCGPLPAGAVRALGARLAHALGTVHLAQVLHRDLKPGNVLLAPDGPRLIDFGIAQAFDATALTTAGMIVGTPGYMAPEQLLGSHAVVPASDVFALGAVLVYAASGRGPFDDQEIASVIFRITQGDADLSGVPEDDGLRETVAACLAPAPEDRPTAAELAGRLGEPSAAVPWPAEVLSLFAEHREAVERCERATSEGEGEFAAADTVTGGTPGAGRLPAPPPPSAPGAPPAPPEVPAARRRWPWIAAAALAVSAVTLAAVLLPGGGGGDGGDRAPQAAASGGAGGGKRAPLVVSEYGNAHRTGDHGPDGLRAAARPRGWKPWSVARPEGLDDRGDGCVLAAATLVCRDGKGAAAGFDAANGRHRWTTRGFPGRADELTGHHAMPPEADPGGRAVYVPSELGLTKVDVASGAERWRKPTPPGSGTLALAYAEGVVYAVEFRLGGSAPGDAPGSSVVRARAASDGRELWRSKALPKTAGPLVVDGDRVFTALEKGGVVRLDARTGGTARTASVPCDDLMLRGATSLVCWSRASDGVRELDPATLRTRRVVAADVRPSGPRPVLGPRGVLVVASDSPDPNAVIEHELSAYDWRTGKRRWRYGAPDDLAALALAGDRVLSAGAFELRGLRLDGDVDTLRTKEIPKAGPTGNADPFATFGQPLYAGGAVFATTAEGKVVSGNAP</sequence>
<dbReference type="GO" id="GO:0004674">
    <property type="term" value="F:protein serine/threonine kinase activity"/>
    <property type="evidence" value="ECO:0007669"/>
    <property type="project" value="UniProtKB-KW"/>
</dbReference>
<dbReference type="PROSITE" id="PS50011">
    <property type="entry name" value="PROTEIN_KINASE_DOM"/>
    <property type="match status" value="1"/>
</dbReference>
<feature type="domain" description="Protein kinase" evidence="7">
    <location>
        <begin position="15"/>
        <end position="272"/>
    </location>
</feature>
<keyword evidence="1" id="KW-0808">Transferase</keyword>
<keyword evidence="4 5" id="KW-0067">ATP-binding</keyword>
<evidence type="ECO:0000259" key="7">
    <source>
        <dbReference type="PROSITE" id="PS50011"/>
    </source>
</evidence>
<feature type="binding site" evidence="5">
    <location>
        <position position="44"/>
    </location>
    <ligand>
        <name>ATP</name>
        <dbReference type="ChEBI" id="CHEBI:30616"/>
    </ligand>
</feature>
<dbReference type="Gene3D" id="1.10.510.10">
    <property type="entry name" value="Transferase(Phosphotransferase) domain 1"/>
    <property type="match status" value="1"/>
</dbReference>
<evidence type="ECO:0000256" key="2">
    <source>
        <dbReference type="ARBA" id="ARBA00022741"/>
    </source>
</evidence>
<dbReference type="SMART" id="SM00220">
    <property type="entry name" value="S_TKc"/>
    <property type="match status" value="1"/>
</dbReference>
<gene>
    <name evidence="8" type="ORF">FH965_27155</name>
</gene>
<dbReference type="Proteomes" id="UP000316806">
    <property type="component" value="Chromosome"/>
</dbReference>
<dbReference type="Pfam" id="PF13360">
    <property type="entry name" value="PQQ_2"/>
    <property type="match status" value="2"/>
</dbReference>
<proteinExistence type="predicted"/>
<dbReference type="AlphaFoldDB" id="A0A516RDR3"/>
<reference evidence="8 9" key="1">
    <citation type="journal article" date="2019" name="J. Ind. Microbiol. Biotechnol.">
        <title>The complete genomic sequence of Streptomyces spectabilis NRRL-2792 and identification of secondary metabolite biosynthetic gene clusters.</title>
        <authorList>
            <person name="Sinha A."/>
            <person name="Phillips-Salemka S."/>
            <person name="Niraula T.A."/>
            <person name="Short K.A."/>
            <person name="Niraula N.P."/>
        </authorList>
    </citation>
    <scope>NUCLEOTIDE SEQUENCE [LARGE SCALE GENOMIC DNA]</scope>
    <source>
        <strain evidence="8 9">NRRL 2792</strain>
    </source>
</reference>
<feature type="region of interest" description="Disordered" evidence="6">
    <location>
        <begin position="372"/>
        <end position="392"/>
    </location>
</feature>
<dbReference type="PROSITE" id="PS00107">
    <property type="entry name" value="PROTEIN_KINASE_ATP"/>
    <property type="match status" value="1"/>
</dbReference>
<evidence type="ECO:0000313" key="8">
    <source>
        <dbReference type="EMBL" id="QDQ13787.1"/>
    </source>
</evidence>
<dbReference type="PROSITE" id="PS00108">
    <property type="entry name" value="PROTEIN_KINASE_ST"/>
    <property type="match status" value="1"/>
</dbReference>
<dbReference type="PANTHER" id="PTHR43289">
    <property type="entry name" value="MITOGEN-ACTIVATED PROTEIN KINASE KINASE KINASE 20-RELATED"/>
    <property type="match status" value="1"/>
</dbReference>
<evidence type="ECO:0000256" key="6">
    <source>
        <dbReference type="SAM" id="MobiDB-lite"/>
    </source>
</evidence>
<dbReference type="InterPro" id="IPR018391">
    <property type="entry name" value="PQQ_b-propeller_rpt"/>
</dbReference>
<dbReference type="SMART" id="SM00564">
    <property type="entry name" value="PQQ"/>
    <property type="match status" value="3"/>
</dbReference>
<dbReference type="InterPro" id="IPR002372">
    <property type="entry name" value="PQQ_rpt_dom"/>
</dbReference>
<protein>
    <submittedName>
        <fullName evidence="8">Serine/threonine protein kinase</fullName>
    </submittedName>
</protein>
<dbReference type="InterPro" id="IPR015943">
    <property type="entry name" value="WD40/YVTN_repeat-like_dom_sf"/>
</dbReference>
<keyword evidence="2 5" id="KW-0547">Nucleotide-binding</keyword>
<dbReference type="GO" id="GO:0005524">
    <property type="term" value="F:ATP binding"/>
    <property type="evidence" value="ECO:0007669"/>
    <property type="project" value="UniProtKB-UniRule"/>
</dbReference>
<dbReference type="RefSeq" id="WP_144321033.1">
    <property type="nucleotide sequence ID" value="NZ_CP040916.1"/>
</dbReference>
<dbReference type="InterPro" id="IPR017441">
    <property type="entry name" value="Protein_kinase_ATP_BS"/>
</dbReference>
<dbReference type="CDD" id="cd14014">
    <property type="entry name" value="STKc_PknB_like"/>
    <property type="match status" value="1"/>
</dbReference>
<keyword evidence="3 8" id="KW-0418">Kinase</keyword>
<dbReference type="Gene3D" id="2.130.10.10">
    <property type="entry name" value="YVTN repeat-like/Quinoprotein amine dehydrogenase"/>
    <property type="match status" value="2"/>
</dbReference>
<dbReference type="InterPro" id="IPR011047">
    <property type="entry name" value="Quinoprotein_ADH-like_sf"/>
</dbReference>
<dbReference type="InterPro" id="IPR011009">
    <property type="entry name" value="Kinase-like_dom_sf"/>
</dbReference>
<dbReference type="Pfam" id="PF00069">
    <property type="entry name" value="Pkinase"/>
    <property type="match status" value="1"/>
</dbReference>
<dbReference type="EMBL" id="CP040916">
    <property type="protein sequence ID" value="QDQ13787.1"/>
    <property type="molecule type" value="Genomic_DNA"/>
</dbReference>
<dbReference type="InterPro" id="IPR000719">
    <property type="entry name" value="Prot_kinase_dom"/>
</dbReference>
<dbReference type="PANTHER" id="PTHR43289:SF34">
    <property type="entry name" value="SERINE_THREONINE-PROTEIN KINASE YBDM-RELATED"/>
    <property type="match status" value="1"/>
</dbReference>
<evidence type="ECO:0000256" key="4">
    <source>
        <dbReference type="ARBA" id="ARBA00022840"/>
    </source>
</evidence>
<organism evidence="8 9">
    <name type="scientific">Streptomyces spectabilis</name>
    <dbReference type="NCBI Taxonomy" id="68270"/>
    <lineage>
        <taxon>Bacteria</taxon>
        <taxon>Bacillati</taxon>
        <taxon>Actinomycetota</taxon>
        <taxon>Actinomycetes</taxon>
        <taxon>Kitasatosporales</taxon>
        <taxon>Streptomycetaceae</taxon>
        <taxon>Streptomyces</taxon>
    </lineage>
</organism>
<feature type="region of interest" description="Disordered" evidence="6">
    <location>
        <begin position="294"/>
        <end position="339"/>
    </location>
</feature>
<evidence type="ECO:0000313" key="9">
    <source>
        <dbReference type="Proteomes" id="UP000316806"/>
    </source>
</evidence>
<dbReference type="SUPFAM" id="SSF50998">
    <property type="entry name" value="Quinoprotein alcohol dehydrogenase-like"/>
    <property type="match status" value="1"/>
</dbReference>
<evidence type="ECO:0000256" key="5">
    <source>
        <dbReference type="PROSITE-ProRule" id="PRU10141"/>
    </source>
</evidence>
<dbReference type="Gene3D" id="3.30.200.20">
    <property type="entry name" value="Phosphorylase Kinase, domain 1"/>
    <property type="match status" value="1"/>
</dbReference>
<accession>A0A516RDR3</accession>
<evidence type="ECO:0000256" key="1">
    <source>
        <dbReference type="ARBA" id="ARBA00022679"/>
    </source>
</evidence>
<keyword evidence="8" id="KW-0723">Serine/threonine-protein kinase</keyword>
<feature type="compositionally biased region" description="Pro residues" evidence="6">
    <location>
        <begin position="322"/>
        <end position="339"/>
    </location>
</feature>
<name>A0A516RDR3_STRST</name>